<dbReference type="AlphaFoldDB" id="V4HDK5"/>
<dbReference type="Proteomes" id="UP000017840">
    <property type="component" value="Unassembled WGS sequence"/>
</dbReference>
<dbReference type="EMBL" id="ASGZ01000034">
    <property type="protein sequence ID" value="ESP88158.1"/>
    <property type="molecule type" value="Genomic_DNA"/>
</dbReference>
<organism evidence="2 3">
    <name type="scientific">Candidatus Halobonum tyrrellensis G22</name>
    <dbReference type="NCBI Taxonomy" id="1324957"/>
    <lineage>
        <taxon>Archaea</taxon>
        <taxon>Methanobacteriati</taxon>
        <taxon>Methanobacteriota</taxon>
        <taxon>Stenosarchaea group</taxon>
        <taxon>Halobacteria</taxon>
        <taxon>Halobacteriales</taxon>
        <taxon>Haloferacaceae</taxon>
        <taxon>Candidatus Halobonum</taxon>
    </lineage>
</organism>
<protein>
    <submittedName>
        <fullName evidence="2">Uncharacterized protein</fullName>
    </submittedName>
</protein>
<dbReference type="RefSeq" id="WP_023394727.1">
    <property type="nucleotide sequence ID" value="NZ_ASGZ01000034.1"/>
</dbReference>
<proteinExistence type="predicted"/>
<accession>V4HDK5</accession>
<evidence type="ECO:0000313" key="3">
    <source>
        <dbReference type="Proteomes" id="UP000017840"/>
    </source>
</evidence>
<comment type="caution">
    <text evidence="2">The sequence shown here is derived from an EMBL/GenBank/DDBJ whole genome shotgun (WGS) entry which is preliminary data.</text>
</comment>
<sequence length="74" mass="7843">MGGGEARVLSLGGRLTPKSSLATDWSDEVTPGVSREKRGRLLREAIDRAHADLQSGPAARPVDSRAESARAESE</sequence>
<feature type="compositionally biased region" description="Basic and acidic residues" evidence="1">
    <location>
        <begin position="62"/>
        <end position="74"/>
    </location>
</feature>
<reference evidence="2 3" key="1">
    <citation type="journal article" date="2013" name="Genome Announc.">
        <title>Draft Genome Sequence of 'Candidatus Halobonum tyrrellensis' Strain G22, Isolated from the Hypersaline Waters of Lake Tyrrell, Australia.</title>
        <authorList>
            <person name="Ugalde J.A."/>
            <person name="Narasingarao P."/>
            <person name="Kuo S."/>
            <person name="Podell S."/>
            <person name="Allen E.E."/>
        </authorList>
    </citation>
    <scope>NUCLEOTIDE SEQUENCE [LARGE SCALE GENOMIC DNA]</scope>
    <source>
        <strain evidence="2 3">G22</strain>
    </source>
</reference>
<feature type="region of interest" description="Disordered" evidence="1">
    <location>
        <begin position="1"/>
        <end position="36"/>
    </location>
</feature>
<gene>
    <name evidence="2" type="ORF">K933_10722</name>
</gene>
<name>V4HDK5_9EURY</name>
<evidence type="ECO:0000256" key="1">
    <source>
        <dbReference type="SAM" id="MobiDB-lite"/>
    </source>
</evidence>
<evidence type="ECO:0000313" key="2">
    <source>
        <dbReference type="EMBL" id="ESP88158.1"/>
    </source>
</evidence>
<feature type="region of interest" description="Disordered" evidence="1">
    <location>
        <begin position="49"/>
        <end position="74"/>
    </location>
</feature>
<keyword evidence="3" id="KW-1185">Reference proteome</keyword>